<dbReference type="Gene3D" id="1.20.120.520">
    <property type="entry name" value="nmb1532 protein domain like"/>
    <property type="match status" value="1"/>
</dbReference>
<dbReference type="RefSeq" id="WP_123040372.1">
    <property type="nucleotide sequence ID" value="NZ_CP033433.1"/>
</dbReference>
<evidence type="ECO:0000313" key="1">
    <source>
        <dbReference type="EMBL" id="AYQ72312.1"/>
    </source>
</evidence>
<gene>
    <name evidence="1" type="ORF">EAV92_06850</name>
</gene>
<evidence type="ECO:0008006" key="3">
    <source>
        <dbReference type="Google" id="ProtNLM"/>
    </source>
</evidence>
<dbReference type="EMBL" id="CP033433">
    <property type="protein sequence ID" value="AYQ72312.1"/>
    <property type="molecule type" value="Genomic_DNA"/>
</dbReference>
<protein>
    <recommendedName>
        <fullName evidence="3">Hemerythrin domain-containing protein</fullName>
    </recommendedName>
</protein>
<name>A0A3G3JVQ4_9BACL</name>
<reference evidence="1 2" key="1">
    <citation type="submission" date="2018-10" db="EMBL/GenBank/DDBJ databases">
        <title>Genome Sequence of Cohnella sp.</title>
        <authorList>
            <person name="Srinivasan S."/>
            <person name="Kim M.K."/>
        </authorList>
    </citation>
    <scope>NUCLEOTIDE SEQUENCE [LARGE SCALE GENOMIC DNA]</scope>
    <source>
        <strain evidence="1 2">18JY8-7</strain>
    </source>
</reference>
<dbReference type="AlphaFoldDB" id="A0A3G3JVQ4"/>
<dbReference type="Proteomes" id="UP000269097">
    <property type="component" value="Chromosome"/>
</dbReference>
<accession>A0A3G3JVQ4</accession>
<keyword evidence="2" id="KW-1185">Reference proteome</keyword>
<evidence type="ECO:0000313" key="2">
    <source>
        <dbReference type="Proteomes" id="UP000269097"/>
    </source>
</evidence>
<dbReference type="KEGG" id="coh:EAV92_06850"/>
<sequence>MMRHSQSPPLLDLVLTYDQWKEEHDSLHRRLLDLCRFMKWNPVRDEMEDWEDHHQEVRKAFIPFMLDWQRHLSREVRTIYPFAKSATCAGRIGPVGVLEQDGTIAAQYYETYLKAVEAGAPAEEALPHLLQVLMIVAEHFRIEDETVVPATEQLMNEIAYSGS</sequence>
<proteinExistence type="predicted"/>
<organism evidence="1 2">
    <name type="scientific">Cohnella candidum</name>
    <dbReference type="NCBI Taxonomy" id="2674991"/>
    <lineage>
        <taxon>Bacteria</taxon>
        <taxon>Bacillati</taxon>
        <taxon>Bacillota</taxon>
        <taxon>Bacilli</taxon>
        <taxon>Bacillales</taxon>
        <taxon>Paenibacillaceae</taxon>
        <taxon>Cohnella</taxon>
    </lineage>
</organism>